<dbReference type="Proteomes" id="UP000663854">
    <property type="component" value="Unassembled WGS sequence"/>
</dbReference>
<dbReference type="EMBL" id="CAJNOL010001409">
    <property type="protein sequence ID" value="CAF1353510.1"/>
    <property type="molecule type" value="Genomic_DNA"/>
</dbReference>
<name>A0A815HJQ7_9BILA</name>
<dbReference type="EMBL" id="CAJNOH010000822">
    <property type="protein sequence ID" value="CAF1130744.1"/>
    <property type="molecule type" value="Genomic_DNA"/>
</dbReference>
<dbReference type="AlphaFoldDB" id="A0A815HJQ7"/>
<accession>A0A815HJQ7</accession>
<proteinExistence type="predicted"/>
<keyword evidence="3" id="KW-1185">Reference proteome</keyword>
<evidence type="ECO:0000313" key="2">
    <source>
        <dbReference type="EMBL" id="CAF1353510.1"/>
    </source>
</evidence>
<organism evidence="2 3">
    <name type="scientific">Rotaria sordida</name>
    <dbReference type="NCBI Taxonomy" id="392033"/>
    <lineage>
        <taxon>Eukaryota</taxon>
        <taxon>Metazoa</taxon>
        <taxon>Spiralia</taxon>
        <taxon>Gnathifera</taxon>
        <taxon>Rotifera</taxon>
        <taxon>Eurotatoria</taxon>
        <taxon>Bdelloidea</taxon>
        <taxon>Philodinida</taxon>
        <taxon>Philodinidae</taxon>
        <taxon>Rotaria</taxon>
    </lineage>
</organism>
<comment type="caution">
    <text evidence="2">The sequence shown here is derived from an EMBL/GenBank/DDBJ whole genome shotgun (WGS) entry which is preliminary data.</text>
</comment>
<dbReference type="Proteomes" id="UP000663870">
    <property type="component" value="Unassembled WGS sequence"/>
</dbReference>
<gene>
    <name evidence="2" type="ORF">JXQ802_LOCUS32223</name>
    <name evidence="1" type="ORF">PYM288_LOCUS21197</name>
</gene>
<reference evidence="2" key="1">
    <citation type="submission" date="2021-02" db="EMBL/GenBank/DDBJ databases">
        <authorList>
            <person name="Nowell W R."/>
        </authorList>
    </citation>
    <scope>NUCLEOTIDE SEQUENCE</scope>
</reference>
<evidence type="ECO:0000313" key="1">
    <source>
        <dbReference type="EMBL" id="CAF1130744.1"/>
    </source>
</evidence>
<sequence length="111" mass="13063">MLHNINIAVMRISECSNIDDLRIHAADGLFLPDLPDQFIDLNRQLNDCLDLWSFDLFKYEQCLIELHRTVVHFQFQHQEAINRVLKHYLSRYVHGETTSTFVLYAGNEQAD</sequence>
<evidence type="ECO:0000313" key="3">
    <source>
        <dbReference type="Proteomes" id="UP000663870"/>
    </source>
</evidence>
<protein>
    <submittedName>
        <fullName evidence="2">Uncharacterized protein</fullName>
    </submittedName>
</protein>